<accession>A0ABZ1H5D9</accession>
<feature type="region of interest" description="Disordered" evidence="6">
    <location>
        <begin position="66"/>
        <end position="161"/>
    </location>
</feature>
<evidence type="ECO:0000256" key="1">
    <source>
        <dbReference type="ARBA" id="ARBA00011046"/>
    </source>
</evidence>
<name>A0ABZ1H5D9_STRPH</name>
<reference evidence="7 8" key="1">
    <citation type="submission" date="2022-10" db="EMBL/GenBank/DDBJ databases">
        <title>The complete genomes of actinobacterial strains from the NBC collection.</title>
        <authorList>
            <person name="Joergensen T.S."/>
            <person name="Alvarez Arevalo M."/>
            <person name="Sterndorff E.B."/>
            <person name="Faurdal D."/>
            <person name="Vuksanovic O."/>
            <person name="Mourched A.-S."/>
            <person name="Charusanti P."/>
            <person name="Shaw S."/>
            <person name="Blin K."/>
            <person name="Weber T."/>
        </authorList>
    </citation>
    <scope>NUCLEOTIDE SEQUENCE [LARGE SCALE GENOMIC DNA]</scope>
    <source>
        <strain evidence="7 8">NBC 01752</strain>
    </source>
</reference>
<evidence type="ECO:0000256" key="3">
    <source>
        <dbReference type="ARBA" id="ARBA00023125"/>
    </source>
</evidence>
<dbReference type="Pfam" id="PF03965">
    <property type="entry name" value="Penicillinase_R"/>
    <property type="match status" value="1"/>
</dbReference>
<dbReference type="EMBL" id="CP109135">
    <property type="protein sequence ID" value="WSD12595.1"/>
    <property type="molecule type" value="Genomic_DNA"/>
</dbReference>
<feature type="compositionally biased region" description="Low complexity" evidence="6">
    <location>
        <begin position="109"/>
        <end position="122"/>
    </location>
</feature>
<dbReference type="Gene3D" id="1.10.10.10">
    <property type="entry name" value="Winged helix-like DNA-binding domain superfamily/Winged helix DNA-binding domain"/>
    <property type="match status" value="1"/>
</dbReference>
<keyword evidence="5" id="KW-0175">Coiled coil</keyword>
<evidence type="ECO:0000256" key="2">
    <source>
        <dbReference type="ARBA" id="ARBA00023015"/>
    </source>
</evidence>
<comment type="similarity">
    <text evidence="1">Belongs to the BlaI transcriptional regulatory family.</text>
</comment>
<gene>
    <name evidence="7" type="ORF">OHB35_04800</name>
</gene>
<keyword evidence="4" id="KW-0804">Transcription</keyword>
<evidence type="ECO:0000256" key="5">
    <source>
        <dbReference type="SAM" id="Coils"/>
    </source>
</evidence>
<keyword evidence="3" id="KW-0238">DNA-binding</keyword>
<evidence type="ECO:0000256" key="6">
    <source>
        <dbReference type="SAM" id="MobiDB-lite"/>
    </source>
</evidence>
<dbReference type="InterPro" id="IPR036390">
    <property type="entry name" value="WH_DNA-bd_sf"/>
</dbReference>
<evidence type="ECO:0000313" key="8">
    <source>
        <dbReference type="Proteomes" id="UP001340816"/>
    </source>
</evidence>
<feature type="compositionally biased region" description="Polar residues" evidence="6">
    <location>
        <begin position="140"/>
        <end position="151"/>
    </location>
</feature>
<feature type="coiled-coil region" evidence="5">
    <location>
        <begin position="23"/>
        <end position="50"/>
    </location>
</feature>
<dbReference type="InterPro" id="IPR036388">
    <property type="entry name" value="WH-like_DNA-bd_sf"/>
</dbReference>
<evidence type="ECO:0000313" key="7">
    <source>
        <dbReference type="EMBL" id="WSD12595.1"/>
    </source>
</evidence>
<organism evidence="7 8">
    <name type="scientific">Streptomyces phaeochromogenes</name>
    <dbReference type="NCBI Taxonomy" id="1923"/>
    <lineage>
        <taxon>Bacteria</taxon>
        <taxon>Bacillati</taxon>
        <taxon>Actinomycetota</taxon>
        <taxon>Actinomycetes</taxon>
        <taxon>Kitasatosporales</taxon>
        <taxon>Streptomycetaceae</taxon>
        <taxon>Streptomyces</taxon>
        <taxon>Streptomyces phaeochromogenes group</taxon>
    </lineage>
</organism>
<dbReference type="RefSeq" id="WP_326757946.1">
    <property type="nucleotide sequence ID" value="NZ_CP109135.1"/>
</dbReference>
<dbReference type="Proteomes" id="UP001340816">
    <property type="component" value="Chromosome"/>
</dbReference>
<evidence type="ECO:0000256" key="4">
    <source>
        <dbReference type="ARBA" id="ARBA00023163"/>
    </source>
</evidence>
<protein>
    <submittedName>
        <fullName evidence="7">BlaI/MecI/CopY family transcriptional regulator</fullName>
    </submittedName>
</protein>
<sequence>MSEVESATTELKTQYAAQVAADLERNTKEQERIGAEVAALQEQLSALQHDQSLLVNLQRTLGAESLEAGSSKEESVTAAKPSLPRQASAETKSGRRKKPTAAKPKKAAAKTAEPKASSPAAKLPTLVELIHNHLGRQSEPRSSAEISTALTQAHPDRDIKPKVVRTTVEGLVAKGHVQRTKQGSSVFYTAAETPAADNSAEQEPVTA</sequence>
<keyword evidence="8" id="KW-1185">Reference proteome</keyword>
<keyword evidence="2" id="KW-0805">Transcription regulation</keyword>
<feature type="compositionally biased region" description="Basic residues" evidence="6">
    <location>
        <begin position="94"/>
        <end position="108"/>
    </location>
</feature>
<proteinExistence type="inferred from homology"/>
<dbReference type="SUPFAM" id="SSF46785">
    <property type="entry name" value="Winged helix' DNA-binding domain"/>
    <property type="match status" value="1"/>
</dbReference>
<dbReference type="InterPro" id="IPR005650">
    <property type="entry name" value="BlaI_family"/>
</dbReference>